<feature type="domain" description="Ketoreductase" evidence="4">
    <location>
        <begin position="20"/>
        <end position="217"/>
    </location>
</feature>
<dbReference type="PRINTS" id="PR00080">
    <property type="entry name" value="SDRFAMILY"/>
</dbReference>
<protein>
    <submittedName>
        <fullName evidence="5">Putative oxidoreductase</fullName>
    </submittedName>
</protein>
<dbReference type="PRINTS" id="PR00081">
    <property type="entry name" value="GDHRDH"/>
</dbReference>
<evidence type="ECO:0000313" key="6">
    <source>
        <dbReference type="Proteomes" id="UP000195106"/>
    </source>
</evidence>
<comment type="caution">
    <text evidence="5">The sequence shown here is derived from an EMBL/GenBank/DDBJ whole genome shotgun (WGS) entry which is preliminary data.</text>
</comment>
<dbReference type="Pfam" id="PF00106">
    <property type="entry name" value="adh_short"/>
    <property type="match status" value="1"/>
</dbReference>
<gene>
    <name evidence="5" type="ORF">CMsap09_14880</name>
</gene>
<dbReference type="InterPro" id="IPR020904">
    <property type="entry name" value="Sc_DH/Rdtase_CS"/>
</dbReference>
<dbReference type="PANTHER" id="PTHR42760">
    <property type="entry name" value="SHORT-CHAIN DEHYDROGENASES/REDUCTASES FAMILY MEMBER"/>
    <property type="match status" value="1"/>
</dbReference>
<evidence type="ECO:0000256" key="2">
    <source>
        <dbReference type="RuleBase" id="RU000363"/>
    </source>
</evidence>
<sequence length="244" mass="25204">MTDSPQTDAAPAAPRTPRTGRVLITGGASGLGAAVAQAVLAAGGEPIVLDLDTSSVTGMEAHRIDVSDTRATEALVTEIAQAHGGLDAVVTAAGIDRCGRLVDVAPTEWEKVIGVNLMGTVAVVRAALPFLTESHGRVVTVASSLAIKAVSDATAYCASKFGVLGFTRALAAETKGEVGVTTLIPSGMKTHFFDDRDPKYKPGSDANLNDPAAVADSVMFVLGQPRGCEIRELVITHELEDSWP</sequence>
<organism evidence="5 6">
    <name type="scientific">Clavibacter michiganensis</name>
    <dbReference type="NCBI Taxonomy" id="28447"/>
    <lineage>
        <taxon>Bacteria</taxon>
        <taxon>Bacillati</taxon>
        <taxon>Actinomycetota</taxon>
        <taxon>Actinomycetes</taxon>
        <taxon>Micrococcales</taxon>
        <taxon>Microbacteriaceae</taxon>
        <taxon>Clavibacter</taxon>
    </lineage>
</organism>
<comment type="similarity">
    <text evidence="1 2">Belongs to the short-chain dehydrogenases/reductases (SDR) family.</text>
</comment>
<evidence type="ECO:0000256" key="1">
    <source>
        <dbReference type="ARBA" id="ARBA00006484"/>
    </source>
</evidence>
<dbReference type="PROSITE" id="PS00061">
    <property type="entry name" value="ADH_SHORT"/>
    <property type="match status" value="1"/>
</dbReference>
<dbReference type="InterPro" id="IPR002347">
    <property type="entry name" value="SDR_fam"/>
</dbReference>
<dbReference type="CDD" id="cd05233">
    <property type="entry name" value="SDR_c"/>
    <property type="match status" value="1"/>
</dbReference>
<name>A0A251XXK9_9MICO</name>
<evidence type="ECO:0000259" key="4">
    <source>
        <dbReference type="SMART" id="SM00822"/>
    </source>
</evidence>
<dbReference type="SUPFAM" id="SSF51735">
    <property type="entry name" value="NAD(P)-binding Rossmann-fold domains"/>
    <property type="match status" value="1"/>
</dbReference>
<dbReference type="AlphaFoldDB" id="A0A251XXK9"/>
<evidence type="ECO:0000256" key="3">
    <source>
        <dbReference type="SAM" id="MobiDB-lite"/>
    </source>
</evidence>
<feature type="region of interest" description="Disordered" evidence="3">
    <location>
        <begin position="1"/>
        <end position="20"/>
    </location>
</feature>
<accession>A0A251XXK9</accession>
<dbReference type="InterPro" id="IPR057326">
    <property type="entry name" value="KR_dom"/>
</dbReference>
<dbReference type="GO" id="GO:0016616">
    <property type="term" value="F:oxidoreductase activity, acting on the CH-OH group of donors, NAD or NADP as acceptor"/>
    <property type="evidence" value="ECO:0007669"/>
    <property type="project" value="TreeGrafter"/>
</dbReference>
<feature type="compositionally biased region" description="Low complexity" evidence="3">
    <location>
        <begin position="7"/>
        <end position="20"/>
    </location>
</feature>
<dbReference type="InterPro" id="IPR036291">
    <property type="entry name" value="NAD(P)-bd_dom_sf"/>
</dbReference>
<evidence type="ECO:0000313" key="5">
    <source>
        <dbReference type="EMBL" id="OUE10230.1"/>
    </source>
</evidence>
<reference evidence="5 6" key="1">
    <citation type="submission" date="2016-08" db="EMBL/GenBank/DDBJ databases">
        <title>Genome sequence of Clavibacter michiganensis spp. strain CASJ009.</title>
        <authorList>
            <person name="Thapa S.P."/>
            <person name="Coaker G."/>
        </authorList>
    </citation>
    <scope>NUCLEOTIDE SEQUENCE [LARGE SCALE GENOMIC DNA]</scope>
    <source>
        <strain evidence="5">CASJ009</strain>
    </source>
</reference>
<dbReference type="SMART" id="SM00822">
    <property type="entry name" value="PKS_KR"/>
    <property type="match status" value="1"/>
</dbReference>
<dbReference type="Proteomes" id="UP000195106">
    <property type="component" value="Unassembled WGS sequence"/>
</dbReference>
<proteinExistence type="inferred from homology"/>
<dbReference type="EMBL" id="MDHJ01000001">
    <property type="protein sequence ID" value="OUE10230.1"/>
    <property type="molecule type" value="Genomic_DNA"/>
</dbReference>
<dbReference type="Gene3D" id="3.40.50.720">
    <property type="entry name" value="NAD(P)-binding Rossmann-like Domain"/>
    <property type="match status" value="1"/>
</dbReference>